<evidence type="ECO:0000256" key="3">
    <source>
        <dbReference type="ARBA" id="ARBA00006759"/>
    </source>
</evidence>
<dbReference type="EMBL" id="JBHTJW010000002">
    <property type="protein sequence ID" value="MFD0930137.1"/>
    <property type="molecule type" value="Genomic_DNA"/>
</dbReference>
<dbReference type="Pfam" id="PF00753">
    <property type="entry name" value="Lactamase_B"/>
    <property type="match status" value="1"/>
</dbReference>
<sequence length="259" mass="28927">MDKSSASIEIIPLPAFSDNYLWLIQSGSLAWLVDPGDADVVEEALSKRKLSLKGILLTHHHADHVGGAARLQKHWRCPVYAPDSSQPSYQAMQTIPVHAGDTISLLPEDIISCEVLSLPGHTLDHVAYYVNQQHLFSGDVLFGAGCGRLFEGTPAQMYASLQQIAALPPETLVYPAHEYTAHNLAFAQTIEPDNRALLQRIATTRELRHQQRPSLPTSLAQELATNPFLRCEQLRLRPEFQSRSALEVFTEIRTRRNDF</sequence>
<dbReference type="HAMAP" id="MF_01374">
    <property type="entry name" value="Glyoxalase_2"/>
    <property type="match status" value="1"/>
</dbReference>
<dbReference type="SUPFAM" id="SSF56281">
    <property type="entry name" value="Metallo-hydrolase/oxidoreductase"/>
    <property type="match status" value="1"/>
</dbReference>
<comment type="similarity">
    <text evidence="3 7">Belongs to the metallo-beta-lactamase superfamily. Glyoxalase II family.</text>
</comment>
<name>A0ABW3GHP6_9PROT</name>
<evidence type="ECO:0000256" key="7">
    <source>
        <dbReference type="HAMAP-Rule" id="MF_01374"/>
    </source>
</evidence>
<protein>
    <recommendedName>
        <fullName evidence="7">Hydroxyacylglutathione hydrolase</fullName>
        <ecNumber evidence="7">3.1.2.6</ecNumber>
    </recommendedName>
    <alternativeName>
        <fullName evidence="7">Glyoxalase II</fullName>
        <shortName evidence="7">Glx II</shortName>
    </alternativeName>
</protein>
<feature type="binding site" evidence="7">
    <location>
        <position position="64"/>
    </location>
    <ligand>
        <name>Zn(2+)</name>
        <dbReference type="ChEBI" id="CHEBI:29105"/>
        <label>2</label>
    </ligand>
</feature>
<dbReference type="Gene3D" id="3.60.15.10">
    <property type="entry name" value="Ribonuclease Z/Hydroxyacylglutathione hydrolase-like"/>
    <property type="match status" value="1"/>
</dbReference>
<feature type="binding site" evidence="7">
    <location>
        <position position="121"/>
    </location>
    <ligand>
        <name>Zn(2+)</name>
        <dbReference type="ChEBI" id="CHEBI:29105"/>
        <label>1</label>
    </ligand>
</feature>
<dbReference type="NCBIfam" id="TIGR03413">
    <property type="entry name" value="GSH_gloB"/>
    <property type="match status" value="1"/>
</dbReference>
<feature type="binding site" evidence="7">
    <location>
        <position position="177"/>
    </location>
    <ligand>
        <name>Zn(2+)</name>
        <dbReference type="ChEBI" id="CHEBI:29105"/>
        <label>2</label>
    </ligand>
</feature>
<keyword evidence="5 7" id="KW-0378">Hydrolase</keyword>
<organism evidence="9 10">
    <name type="scientific">Methylophilus glucosoxydans</name>
    <dbReference type="NCBI Taxonomy" id="752553"/>
    <lineage>
        <taxon>Bacteria</taxon>
        <taxon>Pseudomonadati</taxon>
        <taxon>Pseudomonadota</taxon>
        <taxon>Betaproteobacteria</taxon>
        <taxon>Nitrosomonadales</taxon>
        <taxon>Methylophilaceae</taxon>
        <taxon>Methylophilus</taxon>
    </lineage>
</organism>
<comment type="subunit">
    <text evidence="7">Monomer.</text>
</comment>
<comment type="catalytic activity">
    <reaction evidence="1 7">
        <text>an S-(2-hydroxyacyl)glutathione + H2O = a 2-hydroxy carboxylate + glutathione + H(+)</text>
        <dbReference type="Rhea" id="RHEA:21864"/>
        <dbReference type="ChEBI" id="CHEBI:15377"/>
        <dbReference type="ChEBI" id="CHEBI:15378"/>
        <dbReference type="ChEBI" id="CHEBI:57925"/>
        <dbReference type="ChEBI" id="CHEBI:58896"/>
        <dbReference type="ChEBI" id="CHEBI:71261"/>
        <dbReference type="EC" id="3.1.2.6"/>
    </reaction>
</comment>
<proteinExistence type="inferred from homology"/>
<feature type="binding site" evidence="7">
    <location>
        <position position="59"/>
    </location>
    <ligand>
        <name>Zn(2+)</name>
        <dbReference type="ChEBI" id="CHEBI:29105"/>
        <label>1</label>
    </ligand>
</feature>
<feature type="binding site" evidence="7">
    <location>
        <position position="139"/>
    </location>
    <ligand>
        <name>Zn(2+)</name>
        <dbReference type="ChEBI" id="CHEBI:29105"/>
        <label>1</label>
    </ligand>
</feature>
<dbReference type="InterPro" id="IPR032282">
    <property type="entry name" value="HAGH_C"/>
</dbReference>
<evidence type="ECO:0000313" key="9">
    <source>
        <dbReference type="EMBL" id="MFD0930137.1"/>
    </source>
</evidence>
<dbReference type="PIRSF" id="PIRSF005457">
    <property type="entry name" value="Glx"/>
    <property type="match status" value="1"/>
</dbReference>
<comment type="function">
    <text evidence="7">Thiolesterase that catalyzes the hydrolysis of S-D-lactoyl-glutathione to form glutathione and D-lactic acid.</text>
</comment>
<dbReference type="GO" id="GO:0004416">
    <property type="term" value="F:hydroxyacylglutathione hydrolase activity"/>
    <property type="evidence" value="ECO:0007669"/>
    <property type="project" value="UniProtKB-EC"/>
</dbReference>
<evidence type="ECO:0000256" key="2">
    <source>
        <dbReference type="ARBA" id="ARBA00004963"/>
    </source>
</evidence>
<dbReference type="InterPro" id="IPR050110">
    <property type="entry name" value="Glyoxalase_II_hydrolase"/>
</dbReference>
<dbReference type="InterPro" id="IPR035680">
    <property type="entry name" value="Clx_II_MBL"/>
</dbReference>
<dbReference type="InterPro" id="IPR017782">
    <property type="entry name" value="Hydroxyacylglutathione_Hdrlase"/>
</dbReference>
<evidence type="ECO:0000259" key="8">
    <source>
        <dbReference type="SMART" id="SM00849"/>
    </source>
</evidence>
<dbReference type="CDD" id="cd07723">
    <property type="entry name" value="hydroxyacylglutathione_hydrolase_MBL-fold"/>
    <property type="match status" value="1"/>
</dbReference>
<gene>
    <name evidence="7 9" type="primary">gloB</name>
    <name evidence="9" type="ORF">ACFQ1T_10150</name>
</gene>
<dbReference type="RefSeq" id="WP_379076202.1">
    <property type="nucleotide sequence ID" value="NZ_JBHTJW010000002.1"/>
</dbReference>
<dbReference type="InterPro" id="IPR036866">
    <property type="entry name" value="RibonucZ/Hydroxyglut_hydro"/>
</dbReference>
<comment type="caution">
    <text evidence="9">The sequence shown here is derived from an EMBL/GenBank/DDBJ whole genome shotgun (WGS) entry which is preliminary data.</text>
</comment>
<keyword evidence="6 7" id="KW-0862">Zinc</keyword>
<evidence type="ECO:0000256" key="4">
    <source>
        <dbReference type="ARBA" id="ARBA00022723"/>
    </source>
</evidence>
<feature type="binding site" evidence="7">
    <location>
        <position position="61"/>
    </location>
    <ligand>
        <name>Zn(2+)</name>
        <dbReference type="ChEBI" id="CHEBI:29105"/>
        <label>1</label>
    </ligand>
</feature>
<dbReference type="Proteomes" id="UP001597106">
    <property type="component" value="Unassembled WGS sequence"/>
</dbReference>
<keyword evidence="10" id="KW-1185">Reference proteome</keyword>
<evidence type="ECO:0000256" key="5">
    <source>
        <dbReference type="ARBA" id="ARBA00022801"/>
    </source>
</evidence>
<feature type="binding site" evidence="7">
    <location>
        <position position="139"/>
    </location>
    <ligand>
        <name>Zn(2+)</name>
        <dbReference type="ChEBI" id="CHEBI:29105"/>
        <label>2</label>
    </ligand>
</feature>
<feature type="binding site" evidence="7">
    <location>
        <position position="63"/>
    </location>
    <ligand>
        <name>Zn(2+)</name>
        <dbReference type="ChEBI" id="CHEBI:29105"/>
        <label>2</label>
    </ligand>
</feature>
<dbReference type="EC" id="3.1.2.6" evidence="7"/>
<evidence type="ECO:0000256" key="6">
    <source>
        <dbReference type="ARBA" id="ARBA00022833"/>
    </source>
</evidence>
<keyword evidence="4 7" id="KW-0479">Metal-binding</keyword>
<comment type="pathway">
    <text evidence="2 7">Secondary metabolite metabolism; methylglyoxal degradation; (R)-lactate from methylglyoxal: step 2/2.</text>
</comment>
<dbReference type="SMART" id="SM00849">
    <property type="entry name" value="Lactamase_B"/>
    <property type="match status" value="1"/>
</dbReference>
<evidence type="ECO:0000313" key="10">
    <source>
        <dbReference type="Proteomes" id="UP001597106"/>
    </source>
</evidence>
<evidence type="ECO:0000256" key="1">
    <source>
        <dbReference type="ARBA" id="ARBA00001623"/>
    </source>
</evidence>
<accession>A0ABW3GHP6</accession>
<dbReference type="PANTHER" id="PTHR43705:SF1">
    <property type="entry name" value="HYDROXYACYLGLUTATHIONE HYDROLASE GLOB"/>
    <property type="match status" value="1"/>
</dbReference>
<feature type="domain" description="Metallo-beta-lactamase" evidence="8">
    <location>
        <begin position="18"/>
        <end position="177"/>
    </location>
</feature>
<comment type="cofactor">
    <cofactor evidence="7">
        <name>Zn(2+)</name>
        <dbReference type="ChEBI" id="CHEBI:29105"/>
    </cofactor>
    <text evidence="7">Binds 2 Zn(2+) ions per subunit.</text>
</comment>
<dbReference type="PANTHER" id="PTHR43705">
    <property type="entry name" value="HYDROXYACYLGLUTATHIONE HYDROLASE"/>
    <property type="match status" value="1"/>
</dbReference>
<dbReference type="InterPro" id="IPR001279">
    <property type="entry name" value="Metallo-B-lactamas"/>
</dbReference>
<reference evidence="10" key="1">
    <citation type="journal article" date="2019" name="Int. J. Syst. Evol. Microbiol.">
        <title>The Global Catalogue of Microorganisms (GCM) 10K type strain sequencing project: providing services to taxonomists for standard genome sequencing and annotation.</title>
        <authorList>
            <consortium name="The Broad Institute Genomics Platform"/>
            <consortium name="The Broad Institute Genome Sequencing Center for Infectious Disease"/>
            <person name="Wu L."/>
            <person name="Ma J."/>
        </authorList>
    </citation>
    <scope>NUCLEOTIDE SEQUENCE [LARGE SCALE GENOMIC DNA]</scope>
    <source>
        <strain evidence="10">CCUG 59685</strain>
    </source>
</reference>
<dbReference type="Pfam" id="PF16123">
    <property type="entry name" value="HAGH_C"/>
    <property type="match status" value="1"/>
</dbReference>